<dbReference type="Pfam" id="PF17676">
    <property type="entry name" value="Peptidase_S66C"/>
    <property type="match status" value="1"/>
</dbReference>
<dbReference type="GO" id="GO:0008236">
    <property type="term" value="F:serine-type peptidase activity"/>
    <property type="evidence" value="ECO:0007669"/>
    <property type="project" value="UniProtKB-KW"/>
</dbReference>
<name>A0A377D2L6_ECOLX</name>
<dbReference type="InterPro" id="IPR003507">
    <property type="entry name" value="S66_fam"/>
</dbReference>
<dbReference type="InterPro" id="IPR040921">
    <property type="entry name" value="Peptidase_S66C"/>
</dbReference>
<keyword evidence="3" id="KW-0720">Serine protease</keyword>
<feature type="domain" description="LD-carboxypeptidase C-terminal" evidence="4">
    <location>
        <begin position="2"/>
        <end position="107"/>
    </location>
</feature>
<dbReference type="InterPro" id="IPR027461">
    <property type="entry name" value="Carboxypeptidase_A_C_sf"/>
</dbReference>
<keyword evidence="5" id="KW-0378">Hydrolase</keyword>
<keyword evidence="1 5" id="KW-0121">Carboxypeptidase</keyword>
<dbReference type="Proteomes" id="UP000254174">
    <property type="component" value="Unassembled WGS sequence"/>
</dbReference>
<dbReference type="EC" id="3.4.17.13" evidence="5"/>
<dbReference type="GO" id="GO:0106415">
    <property type="term" value="F:muramoyltetrapeptide carboxypeptidase activity"/>
    <property type="evidence" value="ECO:0007669"/>
    <property type="project" value="UniProtKB-EC"/>
</dbReference>
<dbReference type="AlphaFoldDB" id="A0A377D2L6"/>
<sequence length="126" mass="14016">MLISLIGTPWMPQIENGILVLEDINEHPFRVERMLLQLYHAGILPRQKAIILGSFSGSTPNDYDAGYNLESVYAFLRSRLSIPLITGLDFGHEQRTVTLPLGAQAMLNNTQEGTQLTISGHPVLKM</sequence>
<organism evidence="5 6">
    <name type="scientific">Escherichia coli</name>
    <dbReference type="NCBI Taxonomy" id="562"/>
    <lineage>
        <taxon>Bacteria</taxon>
        <taxon>Pseudomonadati</taxon>
        <taxon>Pseudomonadota</taxon>
        <taxon>Gammaproteobacteria</taxon>
        <taxon>Enterobacterales</taxon>
        <taxon>Enterobacteriaceae</taxon>
        <taxon>Escherichia</taxon>
    </lineage>
</organism>
<dbReference type="SUPFAM" id="SSF141986">
    <property type="entry name" value="LD-carboxypeptidase A C-terminal domain-like"/>
    <property type="match status" value="1"/>
</dbReference>
<dbReference type="GO" id="GO:0006508">
    <property type="term" value="P:proteolysis"/>
    <property type="evidence" value="ECO:0007669"/>
    <property type="project" value="UniProtKB-KW"/>
</dbReference>
<evidence type="ECO:0000256" key="3">
    <source>
        <dbReference type="ARBA" id="ARBA00022825"/>
    </source>
</evidence>
<dbReference type="PANTHER" id="PTHR30237">
    <property type="entry name" value="MURAMOYLTETRAPEPTIDE CARBOXYPEPTIDASE"/>
    <property type="match status" value="1"/>
</dbReference>
<dbReference type="Gene3D" id="3.50.30.60">
    <property type="entry name" value="LD-carboxypeptidase A C-terminal domain-like"/>
    <property type="match status" value="1"/>
</dbReference>
<protein>
    <submittedName>
        <fullName evidence="5">Muramoyltetrapeptide carboxypeptidase</fullName>
        <ecNumber evidence="5">3.4.17.13</ecNumber>
    </submittedName>
</protein>
<evidence type="ECO:0000256" key="2">
    <source>
        <dbReference type="ARBA" id="ARBA00022670"/>
    </source>
</evidence>
<evidence type="ECO:0000313" key="6">
    <source>
        <dbReference type="Proteomes" id="UP000254174"/>
    </source>
</evidence>
<dbReference type="PANTHER" id="PTHR30237:SF2">
    <property type="entry name" value="MUREIN TETRAPEPTIDE CARBOXYPEPTIDASE"/>
    <property type="match status" value="1"/>
</dbReference>
<proteinExistence type="predicted"/>
<accession>A0A377D2L6</accession>
<keyword evidence="2" id="KW-0645">Protease</keyword>
<evidence type="ECO:0000259" key="4">
    <source>
        <dbReference type="Pfam" id="PF17676"/>
    </source>
</evidence>
<evidence type="ECO:0000313" key="5">
    <source>
        <dbReference type="EMBL" id="STM15195.1"/>
    </source>
</evidence>
<dbReference type="EMBL" id="UGFC01000006">
    <property type="protein sequence ID" value="STM15195.1"/>
    <property type="molecule type" value="Genomic_DNA"/>
</dbReference>
<evidence type="ECO:0000256" key="1">
    <source>
        <dbReference type="ARBA" id="ARBA00022645"/>
    </source>
</evidence>
<gene>
    <name evidence="5" type="primary">ldcA_1</name>
    <name evidence="5" type="ORF">NCTC7922_01614</name>
</gene>
<reference evidence="5 6" key="1">
    <citation type="submission" date="2018-06" db="EMBL/GenBank/DDBJ databases">
        <authorList>
            <consortium name="Pathogen Informatics"/>
            <person name="Doyle S."/>
        </authorList>
    </citation>
    <scope>NUCLEOTIDE SEQUENCE [LARGE SCALE GENOMIC DNA]</scope>
    <source>
        <strain evidence="5 6">NCTC7922</strain>
    </source>
</reference>